<keyword evidence="2 4" id="KW-0479">Metal-binding</keyword>
<evidence type="ECO:0000256" key="2">
    <source>
        <dbReference type="ARBA" id="ARBA00022723"/>
    </source>
</evidence>
<dbReference type="Gene3D" id="3.40.800.10">
    <property type="entry name" value="Ureohydrolase domain"/>
    <property type="match status" value="1"/>
</dbReference>
<feature type="binding site" evidence="4">
    <location>
        <position position="133"/>
    </location>
    <ligand>
        <name>Mn(2+)</name>
        <dbReference type="ChEBI" id="CHEBI:29035"/>
        <label>1</label>
    </ligand>
</feature>
<feature type="binding site" evidence="4">
    <location>
        <position position="131"/>
    </location>
    <ligand>
        <name>Mn(2+)</name>
        <dbReference type="ChEBI" id="CHEBI:29035"/>
        <label>1</label>
    </ligand>
</feature>
<comment type="caution">
    <text evidence="5">The sequence shown here is derived from an EMBL/GenBank/DDBJ whole genome shotgun (WGS) entry which is preliminary data.</text>
</comment>
<feature type="binding site" evidence="4">
    <location>
        <position position="129"/>
    </location>
    <ligand>
        <name>Mn(2+)</name>
        <dbReference type="ChEBI" id="CHEBI:29035"/>
        <label>1</label>
    </ligand>
</feature>
<dbReference type="PANTHER" id="PTHR11358:SF26">
    <property type="entry name" value="GUANIDINO ACID HYDROLASE, MITOCHONDRIAL"/>
    <property type="match status" value="1"/>
</dbReference>
<dbReference type="CDD" id="cd11593">
    <property type="entry name" value="Agmatinase-like_2"/>
    <property type="match status" value="1"/>
</dbReference>
<dbReference type="PROSITE" id="PS51409">
    <property type="entry name" value="ARGINASE_2"/>
    <property type="match status" value="1"/>
</dbReference>
<proteinExistence type="inferred from homology"/>
<dbReference type="RefSeq" id="WP_042684659.1">
    <property type="nucleotide sequence ID" value="NZ_DUIH01000021.1"/>
</dbReference>
<dbReference type="InterPro" id="IPR023696">
    <property type="entry name" value="Ureohydrolase_dom_sf"/>
</dbReference>
<dbReference type="GO" id="GO:0033389">
    <property type="term" value="P:putrescine biosynthetic process from arginine, via agmatine"/>
    <property type="evidence" value="ECO:0007669"/>
    <property type="project" value="TreeGrafter"/>
</dbReference>
<comment type="similarity">
    <text evidence="1">Belongs to the arginase family. Agmatinase subfamily.</text>
</comment>
<evidence type="ECO:0000256" key="1">
    <source>
        <dbReference type="ARBA" id="ARBA00009227"/>
    </source>
</evidence>
<dbReference type="PIRSF" id="PIRSF036979">
    <property type="entry name" value="Arginase"/>
    <property type="match status" value="1"/>
</dbReference>
<feature type="binding site" evidence="4">
    <location>
        <position position="106"/>
    </location>
    <ligand>
        <name>Mn(2+)</name>
        <dbReference type="ChEBI" id="CHEBI:29035"/>
        <label>1</label>
    </ligand>
</feature>
<dbReference type="GO" id="GO:0046872">
    <property type="term" value="F:metal ion binding"/>
    <property type="evidence" value="ECO:0007669"/>
    <property type="project" value="UniProtKB-KW"/>
</dbReference>
<dbReference type="GO" id="GO:0008783">
    <property type="term" value="F:agmatinase activity"/>
    <property type="evidence" value="ECO:0007669"/>
    <property type="project" value="UniProtKB-EC"/>
</dbReference>
<organism evidence="5 6">
    <name type="scientific">Methermicoccus shengliensis</name>
    <dbReference type="NCBI Taxonomy" id="660064"/>
    <lineage>
        <taxon>Archaea</taxon>
        <taxon>Methanobacteriati</taxon>
        <taxon>Methanobacteriota</taxon>
        <taxon>Stenosarchaea group</taxon>
        <taxon>Methanomicrobia</taxon>
        <taxon>Methanosarcinales</taxon>
        <taxon>Methermicoccaceae</taxon>
        <taxon>Methermicoccus</taxon>
    </lineage>
</organism>
<dbReference type="EC" id="3.5.3.11" evidence="5"/>
<evidence type="ECO:0000256" key="3">
    <source>
        <dbReference type="ARBA" id="ARBA00022801"/>
    </source>
</evidence>
<dbReference type="NCBIfam" id="TIGR01230">
    <property type="entry name" value="agmatinase"/>
    <property type="match status" value="1"/>
</dbReference>
<keyword evidence="3 5" id="KW-0378">Hydrolase</keyword>
<dbReference type="InterPro" id="IPR005925">
    <property type="entry name" value="Agmatinase-rel"/>
</dbReference>
<accession>A0A832VXZ9</accession>
<reference evidence="5" key="1">
    <citation type="journal article" date="2020" name="bioRxiv">
        <title>A rank-normalized archaeal taxonomy based on genome phylogeny resolves widespread incomplete and uneven classifications.</title>
        <authorList>
            <person name="Rinke C."/>
            <person name="Chuvochina M."/>
            <person name="Mussig A.J."/>
            <person name="Chaumeil P.-A."/>
            <person name="Waite D.W."/>
            <person name="Whitman W.B."/>
            <person name="Parks D.H."/>
            <person name="Hugenholtz P."/>
        </authorList>
    </citation>
    <scope>NUCLEOTIDE SEQUENCE</scope>
    <source>
        <strain evidence="5">UBA12518</strain>
    </source>
</reference>
<comment type="cofactor">
    <cofactor evidence="4">
        <name>Mn(2+)</name>
        <dbReference type="ChEBI" id="CHEBI:29035"/>
    </cofactor>
    <text evidence="4">Binds 2 manganese ions per subunit.</text>
</comment>
<dbReference type="Proteomes" id="UP000600363">
    <property type="component" value="Unassembled WGS sequence"/>
</dbReference>
<evidence type="ECO:0000256" key="4">
    <source>
        <dbReference type="PIRSR" id="PIRSR036979-1"/>
    </source>
</evidence>
<dbReference type="AlphaFoldDB" id="A0A832VXZ9"/>
<evidence type="ECO:0000313" key="6">
    <source>
        <dbReference type="Proteomes" id="UP000600363"/>
    </source>
</evidence>
<evidence type="ECO:0000313" key="5">
    <source>
        <dbReference type="EMBL" id="HIH70248.1"/>
    </source>
</evidence>
<sequence>MYHYPLFADCTCSYEDAKFVLFGVPFDATSCFRSGSRDAPAALRAASYNFETYHPELDIDLSEVLMCDIGDMEVPGNVEDVLSLVYTELRYHMENGKVPIMMGGEHSLTIGCIRAACELYEDLGMVVLDAHLDLRQEYGGSEYSHACTSYQCLKFLSPERYACIGVRSGSREEFEFAKRMGLTCVPAQRVRDEGMRRVLEDVLDELECAQVYVSLDADVVDPAYAPAVGTPEPFGLTPEDVRHVIRTLAPMAVGMDVVEITPHYDGGQTALLFSRLIREFIAAKARCIGISGTM</sequence>
<feature type="binding site" evidence="4">
    <location>
        <position position="216"/>
    </location>
    <ligand>
        <name>Mn(2+)</name>
        <dbReference type="ChEBI" id="CHEBI:29035"/>
        <label>1</label>
    </ligand>
</feature>
<dbReference type="InterPro" id="IPR006035">
    <property type="entry name" value="Ureohydrolase"/>
</dbReference>
<gene>
    <name evidence="5" type="primary">speB</name>
    <name evidence="5" type="ORF">HA299_06535</name>
</gene>
<name>A0A832VXZ9_9EURY</name>
<dbReference type="Pfam" id="PF00491">
    <property type="entry name" value="Arginase"/>
    <property type="match status" value="1"/>
</dbReference>
<dbReference type="SUPFAM" id="SSF52768">
    <property type="entry name" value="Arginase/deacetylase"/>
    <property type="match status" value="1"/>
</dbReference>
<feature type="binding site" evidence="4">
    <location>
        <position position="218"/>
    </location>
    <ligand>
        <name>Mn(2+)</name>
        <dbReference type="ChEBI" id="CHEBI:29035"/>
        <label>1</label>
    </ligand>
</feature>
<dbReference type="EMBL" id="DUIH01000021">
    <property type="protein sequence ID" value="HIH70248.1"/>
    <property type="molecule type" value="Genomic_DNA"/>
</dbReference>
<dbReference type="PANTHER" id="PTHR11358">
    <property type="entry name" value="ARGINASE/AGMATINASE"/>
    <property type="match status" value="1"/>
</dbReference>
<protein>
    <submittedName>
        <fullName evidence="5">Agmatinase</fullName>
        <ecNumber evidence="5">3.5.3.11</ecNumber>
    </submittedName>
</protein>
<keyword evidence="4" id="KW-0464">Manganese</keyword>